<name>A0A7C1CDY9_9CREN</name>
<dbReference type="AlphaFoldDB" id="A0A7C1CDY9"/>
<dbReference type="InterPro" id="IPR041117">
    <property type="entry name" value="SoxA_A3"/>
</dbReference>
<evidence type="ECO:0000313" key="3">
    <source>
        <dbReference type="EMBL" id="HDP15101.1"/>
    </source>
</evidence>
<comment type="caution">
    <text evidence="3">The sequence shown here is derived from an EMBL/GenBank/DDBJ whole genome shotgun (WGS) entry which is preliminary data.</text>
</comment>
<keyword evidence="1" id="KW-0560">Oxidoreductase</keyword>
<dbReference type="GO" id="GO:0016491">
    <property type="term" value="F:oxidoreductase activity"/>
    <property type="evidence" value="ECO:0007669"/>
    <property type="project" value="UniProtKB-KW"/>
</dbReference>
<proteinExistence type="predicted"/>
<dbReference type="Pfam" id="PF17806">
    <property type="entry name" value="SO_alpha_A3"/>
    <property type="match status" value="1"/>
</dbReference>
<dbReference type="CDD" id="cd19946">
    <property type="entry name" value="GlpA-like_Fer2_BFD-like"/>
    <property type="match status" value="1"/>
</dbReference>
<reference evidence="3" key="1">
    <citation type="journal article" date="2020" name="mSystems">
        <title>Genome- and Community-Level Interaction Insights into Carbon Utilization and Element Cycling Functions of Hydrothermarchaeota in Hydrothermal Sediment.</title>
        <authorList>
            <person name="Zhou Z."/>
            <person name="Liu Y."/>
            <person name="Xu W."/>
            <person name="Pan J."/>
            <person name="Luo Z.H."/>
            <person name="Li M."/>
        </authorList>
    </citation>
    <scope>NUCLEOTIDE SEQUENCE [LARGE SCALE GENOMIC DNA]</scope>
    <source>
        <strain evidence="3">SpSt-116</strain>
    </source>
</reference>
<dbReference type="EMBL" id="DSAY01000090">
    <property type="protein sequence ID" value="HDP15101.1"/>
    <property type="molecule type" value="Genomic_DNA"/>
</dbReference>
<feature type="domain" description="SoxA A3" evidence="2">
    <location>
        <begin position="4"/>
        <end position="72"/>
    </location>
</feature>
<gene>
    <name evidence="3" type="ORF">ENN26_04905</name>
</gene>
<evidence type="ECO:0000259" key="2">
    <source>
        <dbReference type="Pfam" id="PF17806"/>
    </source>
</evidence>
<evidence type="ECO:0000256" key="1">
    <source>
        <dbReference type="ARBA" id="ARBA00023002"/>
    </source>
</evidence>
<sequence>MCERVTVEDVERAIDMGFRDVESLKRYLRIGMGPCQGRYCVPIVLGILSRKLGVPVEKLRYVAIRPPLEPVPARLFLRVKKDV</sequence>
<dbReference type="InterPro" id="IPR041854">
    <property type="entry name" value="BFD-like_2Fe2S-bd_dom_sf"/>
</dbReference>
<dbReference type="Gene3D" id="1.10.10.1100">
    <property type="entry name" value="BFD-like [2Fe-2S]-binding domain"/>
    <property type="match status" value="1"/>
</dbReference>
<organism evidence="3">
    <name type="scientific">Thermofilum adornatum</name>
    <dbReference type="NCBI Taxonomy" id="1365176"/>
    <lineage>
        <taxon>Archaea</taxon>
        <taxon>Thermoproteota</taxon>
        <taxon>Thermoprotei</taxon>
        <taxon>Thermofilales</taxon>
        <taxon>Thermofilaceae</taxon>
        <taxon>Thermofilum</taxon>
    </lineage>
</organism>
<protein>
    <submittedName>
        <fullName evidence="3">(2Fe-2S)-binding protein</fullName>
    </submittedName>
</protein>
<accession>A0A7C1CDY9</accession>